<dbReference type="Pfam" id="PF03929">
    <property type="entry name" value="PepSY_TM"/>
    <property type="match status" value="1"/>
</dbReference>
<accession>A0ABW6ARN0</accession>
<dbReference type="PANTHER" id="PTHR34219">
    <property type="entry name" value="IRON-REGULATED INNER MEMBRANE PROTEIN-RELATED"/>
    <property type="match status" value="1"/>
</dbReference>
<dbReference type="RefSeq" id="WP_381508373.1">
    <property type="nucleotide sequence ID" value="NZ_JBHUOM010000048.1"/>
</dbReference>
<sequence length="367" mass="40808">MAILLILSKKIALSMLSDKTVYNLHRISGLVGGLFILILTITGSILVVDKQVDNLLNPNQTQIEAVGPRLSYNRLLATVHQQYPTAQIRSIYLSENDKKEAVRVDLTYKGAWIWVVLNPYTGAIISTRNADAAFVRRVRELHENLLLEPVGGFIMGLAGICLLGSVLTGTWYYRRSLLSVFKIGVRWNKSARIVYADIHKWLGVVALLFMLMMSATGIFFHWEQIERKFGDGPKPDQSQIAPISLTSIPVDSALAGAKASIADFKPLLIDFPKPGDSTLVIRGNRPGSIRLLGKYNVSATVDARNGHYLIGFDARDADLEYIAEHIFEELHFGRYGGWISQIIYILLAIATAVVTVTGLIIWFLKRA</sequence>
<keyword evidence="1" id="KW-0812">Transmembrane</keyword>
<proteinExistence type="predicted"/>
<evidence type="ECO:0000313" key="2">
    <source>
        <dbReference type="EMBL" id="MFD2937886.1"/>
    </source>
</evidence>
<keyword evidence="3" id="KW-1185">Reference proteome</keyword>
<organism evidence="2 3">
    <name type="scientific">Spirosoma flavum</name>
    <dbReference type="NCBI Taxonomy" id="2048557"/>
    <lineage>
        <taxon>Bacteria</taxon>
        <taxon>Pseudomonadati</taxon>
        <taxon>Bacteroidota</taxon>
        <taxon>Cytophagia</taxon>
        <taxon>Cytophagales</taxon>
        <taxon>Cytophagaceae</taxon>
        <taxon>Spirosoma</taxon>
    </lineage>
</organism>
<evidence type="ECO:0000313" key="3">
    <source>
        <dbReference type="Proteomes" id="UP001597512"/>
    </source>
</evidence>
<comment type="caution">
    <text evidence="2">The sequence shown here is derived from an EMBL/GenBank/DDBJ whole genome shotgun (WGS) entry which is preliminary data.</text>
</comment>
<reference evidence="3" key="1">
    <citation type="journal article" date="2019" name="Int. J. Syst. Evol. Microbiol.">
        <title>The Global Catalogue of Microorganisms (GCM) 10K type strain sequencing project: providing services to taxonomists for standard genome sequencing and annotation.</title>
        <authorList>
            <consortium name="The Broad Institute Genomics Platform"/>
            <consortium name="The Broad Institute Genome Sequencing Center for Infectious Disease"/>
            <person name="Wu L."/>
            <person name="Ma J."/>
        </authorList>
    </citation>
    <scope>NUCLEOTIDE SEQUENCE [LARGE SCALE GENOMIC DNA]</scope>
    <source>
        <strain evidence="3">KCTC 52490</strain>
    </source>
</reference>
<feature type="transmembrane region" description="Helical" evidence="1">
    <location>
        <begin position="342"/>
        <end position="364"/>
    </location>
</feature>
<dbReference type="EMBL" id="JBHUOM010000048">
    <property type="protein sequence ID" value="MFD2937886.1"/>
    <property type="molecule type" value="Genomic_DNA"/>
</dbReference>
<feature type="transmembrane region" description="Helical" evidence="1">
    <location>
        <begin position="27"/>
        <end position="48"/>
    </location>
</feature>
<dbReference type="Proteomes" id="UP001597512">
    <property type="component" value="Unassembled WGS sequence"/>
</dbReference>
<gene>
    <name evidence="2" type="ORF">ACFS25_29240</name>
</gene>
<feature type="transmembrane region" description="Helical" evidence="1">
    <location>
        <begin position="150"/>
        <end position="173"/>
    </location>
</feature>
<keyword evidence="1" id="KW-1133">Transmembrane helix</keyword>
<name>A0ABW6ARN0_9BACT</name>
<dbReference type="InterPro" id="IPR005625">
    <property type="entry name" value="PepSY-ass_TM"/>
</dbReference>
<evidence type="ECO:0000256" key="1">
    <source>
        <dbReference type="SAM" id="Phobius"/>
    </source>
</evidence>
<keyword evidence="1" id="KW-0472">Membrane</keyword>
<protein>
    <submittedName>
        <fullName evidence="2">PepSY-associated TM helix domain-containing protein</fullName>
    </submittedName>
</protein>
<feature type="transmembrane region" description="Helical" evidence="1">
    <location>
        <begin position="201"/>
        <end position="222"/>
    </location>
</feature>